<keyword evidence="3" id="KW-1185">Reference proteome</keyword>
<dbReference type="InterPro" id="IPR002925">
    <property type="entry name" value="Dienelactn_hydro"/>
</dbReference>
<proteinExistence type="predicted"/>
<sequence length="307" mass="33392">MSQAITFKNRVWENAGLLLFPDNFDEKKTYPAIISIHPIGSCKEQTSSNVYGKALAAAGFVVLAIDAAFQGESGGEPRFIEDPYERVEDIRCAVDYLVTLPYVEENRIGILGICGGGAYALNAAMTERRLKAVVSITGVNFGRLLRDGFAGGTPVESLEAVAKQRTAEARGAALFVNNMLPASVEDGKKAGIEDIDVLEATDYYKTPRGRQPNGATSVLFSRLSTGLGWDAFHLAEVLLTQPILVVVGDKPGGFGAYRDGFEIVRRAKSEKKELLAVKGQSHYDLYDKPEAVSQALEKAIPFFREHL</sequence>
<evidence type="ECO:0000313" key="3">
    <source>
        <dbReference type="Proteomes" id="UP001549749"/>
    </source>
</evidence>
<evidence type="ECO:0000259" key="1">
    <source>
        <dbReference type="Pfam" id="PF01738"/>
    </source>
</evidence>
<dbReference type="Gene3D" id="1.10.10.800">
    <property type="match status" value="1"/>
</dbReference>
<reference evidence="2 3" key="1">
    <citation type="submission" date="2024-06" db="EMBL/GenBank/DDBJ databases">
        <title>Chitinophaga defluvii sp. nov., isolated from municipal sewage.</title>
        <authorList>
            <person name="Zhang L."/>
        </authorList>
    </citation>
    <scope>NUCLEOTIDE SEQUENCE [LARGE SCALE GENOMIC DNA]</scope>
    <source>
        <strain evidence="2 3">H8</strain>
    </source>
</reference>
<gene>
    <name evidence="2" type="ORF">ABR189_13255</name>
</gene>
<dbReference type="InterPro" id="IPR051411">
    <property type="entry name" value="Polyketide_trans_af380"/>
</dbReference>
<protein>
    <submittedName>
        <fullName evidence="2">Alpha/beta hydrolase</fullName>
    </submittedName>
</protein>
<keyword evidence="2" id="KW-0378">Hydrolase</keyword>
<organism evidence="2 3">
    <name type="scientific">Chitinophaga defluvii</name>
    <dbReference type="NCBI Taxonomy" id="3163343"/>
    <lineage>
        <taxon>Bacteria</taxon>
        <taxon>Pseudomonadati</taxon>
        <taxon>Bacteroidota</taxon>
        <taxon>Chitinophagia</taxon>
        <taxon>Chitinophagales</taxon>
        <taxon>Chitinophagaceae</taxon>
        <taxon>Chitinophaga</taxon>
    </lineage>
</organism>
<comment type="caution">
    <text evidence="2">The sequence shown here is derived from an EMBL/GenBank/DDBJ whole genome shotgun (WGS) entry which is preliminary data.</text>
</comment>
<dbReference type="RefSeq" id="WP_354660983.1">
    <property type="nucleotide sequence ID" value="NZ_JBEXAC010000001.1"/>
</dbReference>
<accession>A0ABV2T5R7</accession>
<dbReference type="GO" id="GO:0016787">
    <property type="term" value="F:hydrolase activity"/>
    <property type="evidence" value="ECO:0007669"/>
    <property type="project" value="UniProtKB-KW"/>
</dbReference>
<dbReference type="PANTHER" id="PTHR47751">
    <property type="entry name" value="SUPERFAMILY HYDROLASE, PUTATIVE (AFU_ORTHOLOGUE AFUA_2G16580)-RELATED"/>
    <property type="match status" value="1"/>
</dbReference>
<dbReference type="Proteomes" id="UP001549749">
    <property type="component" value="Unassembled WGS sequence"/>
</dbReference>
<evidence type="ECO:0000313" key="2">
    <source>
        <dbReference type="EMBL" id="MET6998348.1"/>
    </source>
</evidence>
<name>A0ABV2T5R7_9BACT</name>
<dbReference type="InterPro" id="IPR029058">
    <property type="entry name" value="AB_hydrolase_fold"/>
</dbReference>
<feature type="domain" description="Dienelactone hydrolase" evidence="1">
    <location>
        <begin position="28"/>
        <end position="138"/>
    </location>
</feature>
<dbReference type="SUPFAM" id="SSF53474">
    <property type="entry name" value="alpha/beta-Hydrolases"/>
    <property type="match status" value="1"/>
</dbReference>
<dbReference type="PANTHER" id="PTHR47751:SF1">
    <property type="entry name" value="SUPERFAMILY HYDROLASE, PUTATIVE (AFU_ORTHOLOGUE AFUA_2G16580)-RELATED"/>
    <property type="match status" value="1"/>
</dbReference>
<dbReference type="Pfam" id="PF01738">
    <property type="entry name" value="DLH"/>
    <property type="match status" value="1"/>
</dbReference>
<dbReference type="EMBL" id="JBEXAC010000001">
    <property type="protein sequence ID" value="MET6998348.1"/>
    <property type="molecule type" value="Genomic_DNA"/>
</dbReference>
<dbReference type="Gene3D" id="3.40.50.1820">
    <property type="entry name" value="alpha/beta hydrolase"/>
    <property type="match status" value="1"/>
</dbReference>